<dbReference type="EMBL" id="UZAH01027055">
    <property type="protein sequence ID" value="VDO88157.1"/>
    <property type="molecule type" value="Genomic_DNA"/>
</dbReference>
<gene>
    <name evidence="6" type="ORF">HPBE_LOCUS11308</name>
</gene>
<dbReference type="GO" id="GO:0005524">
    <property type="term" value="F:ATP binding"/>
    <property type="evidence" value="ECO:0007669"/>
    <property type="project" value="UniProtKB-UniRule"/>
</dbReference>
<dbReference type="Gene3D" id="1.10.510.10">
    <property type="entry name" value="Transferase(Phosphotransferase) domain 1"/>
    <property type="match status" value="1"/>
</dbReference>
<evidence type="ECO:0000313" key="8">
    <source>
        <dbReference type="WBParaSite" id="HPBE_0001130701-mRNA-1"/>
    </source>
</evidence>
<feature type="compositionally biased region" description="Basic residues" evidence="4">
    <location>
        <begin position="315"/>
        <end position="334"/>
    </location>
</feature>
<feature type="compositionally biased region" description="Basic and acidic residues" evidence="4">
    <location>
        <begin position="1"/>
        <end position="10"/>
    </location>
</feature>
<evidence type="ECO:0000256" key="3">
    <source>
        <dbReference type="PROSITE-ProRule" id="PRU10141"/>
    </source>
</evidence>
<dbReference type="InterPro" id="IPR050198">
    <property type="entry name" value="Non-receptor_tyrosine_kinases"/>
</dbReference>
<evidence type="ECO:0000313" key="7">
    <source>
        <dbReference type="Proteomes" id="UP000050761"/>
    </source>
</evidence>
<keyword evidence="1 3" id="KW-0547">Nucleotide-binding</keyword>
<dbReference type="PANTHER" id="PTHR24418">
    <property type="entry name" value="TYROSINE-PROTEIN KINASE"/>
    <property type="match status" value="1"/>
</dbReference>
<dbReference type="PROSITE" id="PS50011">
    <property type="entry name" value="PROTEIN_KINASE_DOM"/>
    <property type="match status" value="1"/>
</dbReference>
<dbReference type="PROSITE" id="PS00109">
    <property type="entry name" value="PROTEIN_KINASE_TYR"/>
    <property type="match status" value="1"/>
</dbReference>
<name>A0A3P7ZV47_HELPZ</name>
<dbReference type="SUPFAM" id="SSF55550">
    <property type="entry name" value="SH2 domain"/>
    <property type="match status" value="1"/>
</dbReference>
<dbReference type="InterPro" id="IPR008266">
    <property type="entry name" value="Tyr_kinase_AS"/>
</dbReference>
<dbReference type="InterPro" id="IPR000719">
    <property type="entry name" value="Prot_kinase_dom"/>
</dbReference>
<evidence type="ECO:0000256" key="1">
    <source>
        <dbReference type="ARBA" id="ARBA00022741"/>
    </source>
</evidence>
<evidence type="ECO:0000259" key="5">
    <source>
        <dbReference type="PROSITE" id="PS50011"/>
    </source>
</evidence>
<evidence type="ECO:0000313" key="6">
    <source>
        <dbReference type="EMBL" id="VDO88157.1"/>
    </source>
</evidence>
<dbReference type="InterPro" id="IPR036860">
    <property type="entry name" value="SH2_dom_sf"/>
</dbReference>
<dbReference type="AlphaFoldDB" id="A0A3P7ZV47"/>
<dbReference type="WBParaSite" id="HPBE_0001130701-mRNA-1">
    <property type="protein sequence ID" value="HPBE_0001130701-mRNA-1"/>
    <property type="gene ID" value="HPBE_0001130701"/>
</dbReference>
<dbReference type="InterPro" id="IPR017441">
    <property type="entry name" value="Protein_kinase_ATP_BS"/>
</dbReference>
<keyword evidence="7" id="KW-1185">Reference proteome</keyword>
<dbReference type="Pfam" id="PF07714">
    <property type="entry name" value="PK_Tyr_Ser-Thr"/>
    <property type="match status" value="1"/>
</dbReference>
<accession>A0A3P7ZV47</accession>
<sequence>MAKSYDRTPKSPDSQPSTDREAGDSTAQKEVDCWLLRSDFYHGYLPRQDVGVMLRHHGDFLVRLSEVSIMLQRGVRLCRWEFFHRNIKVLKVIGRGAYGEVKLAELRRRNGEVLTVAAKTVSNEGIDSTKKIKDVLKEARIMRGGALDVYLRKNFRKVTNDERLRFANGVAWGMEYLHSNNILHRDLATRNCLYDGNLYVKIADFGLSRRGTTYKMKVIQKMPIRYMAPESLSDFLFSQKTDVYTFGVSSRSLGADRFGWMISRGGGSVALCGKKSRIQNAAIKPLGKMSEEAKQERRTPGLANLKAKATEKKRSSVRAHSAKPHDRKSRRSKRSVSATIFYASL</sequence>
<protein>
    <submittedName>
        <fullName evidence="8">Non-specific protein-tyrosine kinase</fullName>
    </submittedName>
</protein>
<feature type="compositionally biased region" description="Basic and acidic residues" evidence="4">
    <location>
        <begin position="289"/>
        <end position="299"/>
    </location>
</feature>
<dbReference type="SMART" id="SM00219">
    <property type="entry name" value="TyrKc"/>
    <property type="match status" value="1"/>
</dbReference>
<organism evidence="6">
    <name type="scientific">Heligmosomoides polygyrus</name>
    <name type="common">Parasitic roundworm</name>
    <dbReference type="NCBI Taxonomy" id="6339"/>
    <lineage>
        <taxon>Eukaryota</taxon>
        <taxon>Metazoa</taxon>
        <taxon>Ecdysozoa</taxon>
        <taxon>Nematoda</taxon>
        <taxon>Chromadorea</taxon>
        <taxon>Rhabditida</taxon>
        <taxon>Rhabditina</taxon>
        <taxon>Rhabditomorpha</taxon>
        <taxon>Strongyloidea</taxon>
        <taxon>Heligmosomidae</taxon>
        <taxon>Heligmosomoides</taxon>
    </lineage>
</organism>
<evidence type="ECO:0000256" key="2">
    <source>
        <dbReference type="ARBA" id="ARBA00022840"/>
    </source>
</evidence>
<dbReference type="Proteomes" id="UP000050761">
    <property type="component" value="Unassembled WGS sequence"/>
</dbReference>
<reference evidence="6 7" key="1">
    <citation type="submission" date="2018-11" db="EMBL/GenBank/DDBJ databases">
        <authorList>
            <consortium name="Pathogen Informatics"/>
        </authorList>
    </citation>
    <scope>NUCLEOTIDE SEQUENCE [LARGE SCALE GENOMIC DNA]</scope>
</reference>
<dbReference type="PROSITE" id="PS00107">
    <property type="entry name" value="PROTEIN_KINASE_ATP"/>
    <property type="match status" value="1"/>
</dbReference>
<dbReference type="OrthoDB" id="3256376at2759"/>
<reference evidence="8" key="2">
    <citation type="submission" date="2019-09" db="UniProtKB">
        <authorList>
            <consortium name="WormBaseParasite"/>
        </authorList>
    </citation>
    <scope>IDENTIFICATION</scope>
</reference>
<dbReference type="SUPFAM" id="SSF56112">
    <property type="entry name" value="Protein kinase-like (PK-like)"/>
    <property type="match status" value="1"/>
</dbReference>
<dbReference type="InterPro" id="IPR011009">
    <property type="entry name" value="Kinase-like_dom_sf"/>
</dbReference>
<dbReference type="InterPro" id="IPR001245">
    <property type="entry name" value="Ser-Thr/Tyr_kinase_cat_dom"/>
</dbReference>
<keyword evidence="2 3" id="KW-0067">ATP-binding</keyword>
<dbReference type="GO" id="GO:0004713">
    <property type="term" value="F:protein tyrosine kinase activity"/>
    <property type="evidence" value="ECO:0007669"/>
    <property type="project" value="InterPro"/>
</dbReference>
<proteinExistence type="predicted"/>
<dbReference type="InterPro" id="IPR020635">
    <property type="entry name" value="Tyr_kinase_cat_dom"/>
</dbReference>
<feature type="binding site" evidence="3">
    <location>
        <position position="119"/>
    </location>
    <ligand>
        <name>ATP</name>
        <dbReference type="ChEBI" id="CHEBI:30616"/>
    </ligand>
</feature>
<feature type="region of interest" description="Disordered" evidence="4">
    <location>
        <begin position="288"/>
        <end position="345"/>
    </location>
</feature>
<feature type="region of interest" description="Disordered" evidence="4">
    <location>
        <begin position="1"/>
        <end position="25"/>
    </location>
</feature>
<evidence type="ECO:0000256" key="4">
    <source>
        <dbReference type="SAM" id="MobiDB-lite"/>
    </source>
</evidence>
<dbReference type="Gene3D" id="3.30.200.20">
    <property type="entry name" value="Phosphorylase Kinase, domain 1"/>
    <property type="match status" value="1"/>
</dbReference>
<feature type="domain" description="Protein kinase" evidence="5">
    <location>
        <begin position="87"/>
        <end position="342"/>
    </location>
</feature>